<protein>
    <submittedName>
        <fullName evidence="1">Uncharacterized protein</fullName>
    </submittedName>
</protein>
<name>A0A6C0IGR3_9ZZZZ</name>
<sequence length="608" mass="70405">MAAHVLSRVENIIYLTGLINLAANNTMNSVAQLGVNARRNQTHILKSQQDITRRQVGTPTDTYRIVYNPADITLIGGSVLTIYDHLLPASKAQHDIKPLQSYMQRRTTDIDMVWWPTIKLNEESAFMQTKSDKERKEMCKTFVYEKGPYIVISTSPAIMTVADVFEEQLRAVFQEALPTIQTNVLIALLENAVPIQVQSFSIDIARRSQAITGTHTMIVSITVNGIIMEEICQISLHDGGSSQLYRRDGEQNTQLEHMTRDPVYCTVKNAYLVKLKEMNIHVPFVHTIQIPSVLHFVEQQMFAFGNNIMPMVVESGSVQHVQHVQHVLQPPHVLHAKQYERYTKAFAHFKRAFYLKLVMHAFNISEPVHNKKTLVYDNTFLARHLSHPALLHDLEEVIWYRMRTFAPHIRMAMEVIGQQHDPLLHFLFDPILTEDEWAQTIFHAKKKILSYKKQNMQRSKDPQLIELLKQFTSINEALVKLTVDDYKKYYHAIMLSVHVNELIFKMRVQCNALKHQVVHEGLYITENPNTTTTIMHNYMTINTIYDDWNHNTAALHQLHTENMKAPLHIINVLFILLEEFEKYTSLYHNRSNLLGSIARNTHRIHQEL</sequence>
<proteinExistence type="predicted"/>
<accession>A0A6C0IGR3</accession>
<dbReference type="EMBL" id="MN740183">
    <property type="protein sequence ID" value="QHT92324.1"/>
    <property type="molecule type" value="Genomic_DNA"/>
</dbReference>
<organism evidence="1">
    <name type="scientific">viral metagenome</name>
    <dbReference type="NCBI Taxonomy" id="1070528"/>
    <lineage>
        <taxon>unclassified sequences</taxon>
        <taxon>metagenomes</taxon>
        <taxon>organismal metagenomes</taxon>
    </lineage>
</organism>
<evidence type="ECO:0000313" key="1">
    <source>
        <dbReference type="EMBL" id="QHT92324.1"/>
    </source>
</evidence>
<dbReference type="AlphaFoldDB" id="A0A6C0IGR3"/>
<reference evidence="1" key="1">
    <citation type="journal article" date="2020" name="Nature">
        <title>Giant virus diversity and host interactions through global metagenomics.</title>
        <authorList>
            <person name="Schulz F."/>
            <person name="Roux S."/>
            <person name="Paez-Espino D."/>
            <person name="Jungbluth S."/>
            <person name="Walsh D.A."/>
            <person name="Denef V.J."/>
            <person name="McMahon K.D."/>
            <person name="Konstantinidis K.T."/>
            <person name="Eloe-Fadrosh E.A."/>
            <person name="Kyrpides N.C."/>
            <person name="Woyke T."/>
        </authorList>
    </citation>
    <scope>NUCLEOTIDE SEQUENCE</scope>
    <source>
        <strain evidence="1">GVMAG-M-3300023184-88</strain>
    </source>
</reference>